<evidence type="ECO:0000313" key="3">
    <source>
        <dbReference type="Proteomes" id="UP000287410"/>
    </source>
</evidence>
<evidence type="ECO:0008006" key="4">
    <source>
        <dbReference type="Google" id="ProtNLM"/>
    </source>
</evidence>
<dbReference type="EMBL" id="PIPN01000002">
    <property type="protein sequence ID" value="RUO30832.1"/>
    <property type="molecule type" value="Genomic_DNA"/>
</dbReference>
<reference evidence="2 3" key="1">
    <citation type="journal article" date="2018" name="Front. Microbiol.">
        <title>Genome-Based Analysis Reveals the Taxonomy and Diversity of the Family Idiomarinaceae.</title>
        <authorList>
            <person name="Liu Y."/>
            <person name="Lai Q."/>
            <person name="Shao Z."/>
        </authorList>
    </citation>
    <scope>NUCLEOTIDE SEQUENCE [LARGE SCALE GENOMIC DNA]</scope>
    <source>
        <strain evidence="2 3">GBSy1</strain>
    </source>
</reference>
<sequence>MSQEEINQNEWKRSENWSRPRWLGLYFSKKDTRSWVPKQVPALGWTLNLGQPKGALWAVTLVVAAILIGVVAGWWTGSQ</sequence>
<name>A0ABY0C074_9GAMM</name>
<dbReference type="Proteomes" id="UP000287410">
    <property type="component" value="Unassembled WGS sequence"/>
</dbReference>
<keyword evidence="1" id="KW-0472">Membrane</keyword>
<evidence type="ECO:0000256" key="1">
    <source>
        <dbReference type="SAM" id="Phobius"/>
    </source>
</evidence>
<accession>A0ABY0C074</accession>
<keyword evidence="1" id="KW-1133">Transmembrane helix</keyword>
<keyword evidence="3" id="KW-1185">Reference proteome</keyword>
<comment type="caution">
    <text evidence="2">The sequence shown here is derived from an EMBL/GenBank/DDBJ whole genome shotgun (WGS) entry which is preliminary data.</text>
</comment>
<organism evidence="2 3">
    <name type="scientific">Aliidiomarina sedimenti</name>
    <dbReference type="NCBI Taxonomy" id="1933879"/>
    <lineage>
        <taxon>Bacteria</taxon>
        <taxon>Pseudomonadati</taxon>
        <taxon>Pseudomonadota</taxon>
        <taxon>Gammaproteobacteria</taxon>
        <taxon>Alteromonadales</taxon>
        <taxon>Idiomarinaceae</taxon>
        <taxon>Aliidiomarina</taxon>
    </lineage>
</organism>
<gene>
    <name evidence="2" type="ORF">CWE12_06230</name>
</gene>
<keyword evidence="1" id="KW-0812">Transmembrane</keyword>
<feature type="transmembrane region" description="Helical" evidence="1">
    <location>
        <begin position="55"/>
        <end position="75"/>
    </location>
</feature>
<proteinExistence type="predicted"/>
<protein>
    <recommendedName>
        <fullName evidence="4">DUF5808 domain-containing protein</fullName>
    </recommendedName>
</protein>
<evidence type="ECO:0000313" key="2">
    <source>
        <dbReference type="EMBL" id="RUO30832.1"/>
    </source>
</evidence>